<dbReference type="Gene3D" id="1.20.5.170">
    <property type="match status" value="1"/>
</dbReference>
<protein>
    <submittedName>
        <fullName evidence="2">YadA-like family protein</fullName>
    </submittedName>
</protein>
<organism evidence="2 3">
    <name type="scientific">Vitreoscilla massiliensis</name>
    <dbReference type="NCBI Taxonomy" id="1689272"/>
    <lineage>
        <taxon>Bacteria</taxon>
        <taxon>Pseudomonadati</taxon>
        <taxon>Pseudomonadota</taxon>
        <taxon>Betaproteobacteria</taxon>
        <taxon>Neisseriales</taxon>
        <taxon>Neisseriaceae</taxon>
        <taxon>Vitreoscilla</taxon>
    </lineage>
</organism>
<dbReference type="InterPro" id="IPR045584">
    <property type="entry name" value="Pilin-like"/>
</dbReference>
<evidence type="ECO:0000313" key="2">
    <source>
        <dbReference type="EMBL" id="UOO89364.1"/>
    </source>
</evidence>
<dbReference type="Gene3D" id="3.30.1300.30">
    <property type="entry name" value="GSPII I/J protein-like"/>
    <property type="match status" value="1"/>
</dbReference>
<dbReference type="Proteomes" id="UP000832011">
    <property type="component" value="Chromosome"/>
</dbReference>
<gene>
    <name evidence="2" type="ORF">LVJ82_18280</name>
</gene>
<dbReference type="RefSeq" id="WP_058357063.1">
    <property type="nucleotide sequence ID" value="NZ_CABKVG010000010.1"/>
</dbReference>
<name>A0ABY4E0N8_9NEIS</name>
<dbReference type="EMBL" id="CP091511">
    <property type="protein sequence ID" value="UOO89364.1"/>
    <property type="molecule type" value="Genomic_DNA"/>
</dbReference>
<evidence type="ECO:0000313" key="3">
    <source>
        <dbReference type="Proteomes" id="UP000832011"/>
    </source>
</evidence>
<reference evidence="2 3" key="1">
    <citation type="journal article" date="2022" name="Res Sq">
        <title>Evolution of multicellular longitudinally dividing oral cavity symbionts (Neisseriaceae).</title>
        <authorList>
            <person name="Nyongesa S."/>
            <person name="Weber P."/>
            <person name="Bernet E."/>
            <person name="Pullido F."/>
            <person name="Nieckarz M."/>
            <person name="Delaby M."/>
            <person name="Nieves C."/>
            <person name="Viehboeck T."/>
            <person name="Krause N."/>
            <person name="Rivera-Millot A."/>
            <person name="Nakamura A."/>
            <person name="Vischer N."/>
            <person name="VanNieuwenhze M."/>
            <person name="Brun Y."/>
            <person name="Cava F."/>
            <person name="Bulgheresi S."/>
            <person name="Veyrier F."/>
        </authorList>
    </citation>
    <scope>NUCLEOTIDE SEQUENCE [LARGE SCALE GENOMIC DNA]</scope>
    <source>
        <strain evidence="2 3">SN4</strain>
    </source>
</reference>
<dbReference type="SUPFAM" id="SSF54523">
    <property type="entry name" value="Pili subunits"/>
    <property type="match status" value="1"/>
</dbReference>
<proteinExistence type="predicted"/>
<evidence type="ECO:0000256" key="1">
    <source>
        <dbReference type="SAM" id="MobiDB-lite"/>
    </source>
</evidence>
<dbReference type="Gene3D" id="2.20.70.140">
    <property type="match status" value="1"/>
</dbReference>
<feature type="region of interest" description="Disordered" evidence="1">
    <location>
        <begin position="578"/>
        <end position="621"/>
    </location>
</feature>
<keyword evidence="3" id="KW-1185">Reference proteome</keyword>
<sequence>MDVVETVGANGEAVYTVATKKDVNFDTVTVGNVKLDQATDTMVGLSNKDLSAADFAQAGRAATEEQVQVVQNNVLNTIGGTPVVNADGSISYADIGGTGETNVNDAIKNVNTTAKAAKTEVLEGDNIDVSETKGADGQSIYTVATKKDVNFDTVTVGNVKLDQATNTMTGLSNKDLSAADFAQAGRAATEEQVQVVQNNVLNTIGGTPVINADGSISYADIGGTGETNVNDAIKNVNTTAKAAKTEVLEGDNIDVSETKGADGQSIYTVATKKDVNFDTVTVGNVKLDQATNTMTGLSNKDLSAADFAQAGRAATEEQVQVVQNNVLNTIGGTPVINADGSISYADIGGTGETNVNDAIKKVNTASKAAKTEVVEGDNIEVAETTGADGQSIYTVATKKDVNFDTVTVGNVKLDQATDTMTGLSNKDLSAADFAQAGRAATEEQVQVVQDNVQNIIGGNTVINPDGSITNANIGDTGESNVNDAIKKVNTASKAAKTEVIEGDNIEVIESIGADGQSIYTVATARNVNFDSVMVGNVLMSGSSNTITGLSNTDLSASDFAQAGRAATEEQLQAVKDQLQGEQQAANDSAVKYDKNADGSVNKDSVTFEGTPATSNQDATTGKITTTGGTSLNNVASAGDYKDVANANKGVNAGDLNNAMLDASKNTADIIGGNTTVNPDGSISNNDIGGTGQSTIDDAIRNVNQAAQAAKTEVVQGDNIVVNKSTGADGQSIYTVSTAKDVKFDSVTADKVQVGNVSITSKGIDAGNTQITGVAAGAVNSSSTDAVNGSQLNASNQQIANALGGGAKMENNVMTAPSYTIGHGDNAQTYDNVGGALDALNKQDQALGNSITNLNQGLRDVNQRIDDVEKKANAGIAAAMAMETAPFIAGKYTYAVGAAYHGGENAVGATLRKTSDNGRWSITGGVAAGSQGAASVRVGFSGIIN</sequence>
<accession>A0ABY4E0N8</accession>